<dbReference type="InterPro" id="IPR004165">
    <property type="entry name" value="CoA_trans_fam_I"/>
</dbReference>
<sequence length="271" mass="29320">MVESAARSDGYSHQELMVIEAARHVRDGDVVFVGTGLPLLATTFAQRTHAPNVVCVIESGVIAPRVRPTPISVSDPKVMYQAVRLGSLRDVLGCLLQRGLIDLGFLGGAQIDRYGNINSTQIGVPGAMQRRLPGSGGGNDMASHCPRLLVITRHERRRFPERCDFITSPGFLDGPGARRRAGLKDEFAVTVVTDLAVLENDPVTCALRVAQLMPGVTLDGVRAETGFPIEAAPQAREVAPPTPTDLRVLRQELDPARVYLKEEEPVSGSRR</sequence>
<dbReference type="SUPFAM" id="SSF100950">
    <property type="entry name" value="NagB/RpiA/CoA transferase-like"/>
    <property type="match status" value="1"/>
</dbReference>
<dbReference type="GO" id="GO:0008410">
    <property type="term" value="F:CoA-transferase activity"/>
    <property type="evidence" value="ECO:0007669"/>
    <property type="project" value="InterPro"/>
</dbReference>
<comment type="caution">
    <text evidence="2">The sequence shown here is derived from an EMBL/GenBank/DDBJ whole genome shotgun (WGS) entry which is preliminary data.</text>
</comment>
<protein>
    <submittedName>
        <fullName evidence="2">Glutaconate CoA-transferase</fullName>
    </submittedName>
</protein>
<organism evidence="2 3">
    <name type="scientific">Candidatus Segetimicrobium genomatis</name>
    <dbReference type="NCBI Taxonomy" id="2569760"/>
    <lineage>
        <taxon>Bacteria</taxon>
        <taxon>Bacillati</taxon>
        <taxon>Candidatus Sysuimicrobiota</taxon>
        <taxon>Candidatus Sysuimicrobiia</taxon>
        <taxon>Candidatus Sysuimicrobiales</taxon>
        <taxon>Candidatus Segetimicrobiaceae</taxon>
        <taxon>Candidatus Segetimicrobium</taxon>
    </lineage>
</organism>
<reference evidence="2 3" key="1">
    <citation type="journal article" date="2019" name="Nat. Microbiol.">
        <title>Mediterranean grassland soil C-N compound turnover is dependent on rainfall and depth, and is mediated by genomically divergent microorganisms.</title>
        <authorList>
            <person name="Diamond S."/>
            <person name="Andeer P.F."/>
            <person name="Li Z."/>
            <person name="Crits-Christoph A."/>
            <person name="Burstein D."/>
            <person name="Anantharaman K."/>
            <person name="Lane K.R."/>
            <person name="Thomas B.C."/>
            <person name="Pan C."/>
            <person name="Northen T.R."/>
            <person name="Banfield J.F."/>
        </authorList>
    </citation>
    <scope>NUCLEOTIDE SEQUENCE [LARGE SCALE GENOMIC DNA]</scope>
    <source>
        <strain evidence="2">NP_3</strain>
    </source>
</reference>
<dbReference type="PANTHER" id="PTHR43293:SF3">
    <property type="entry name" value="CHOLESTEROL RING-CLEAVING HYDROLASE IPDB SUBUNIT"/>
    <property type="match status" value="1"/>
</dbReference>
<keyword evidence="2" id="KW-0808">Transferase</keyword>
<dbReference type="InterPro" id="IPR037171">
    <property type="entry name" value="NagB/RpiA_transferase-like"/>
</dbReference>
<accession>A0A537JY13</accession>
<comment type="similarity">
    <text evidence="1">Belongs to the 3-oxoacid CoA-transferase subunit B family.</text>
</comment>
<dbReference type="EMBL" id="VBAK01000140">
    <property type="protein sequence ID" value="TMI88428.1"/>
    <property type="molecule type" value="Genomic_DNA"/>
</dbReference>
<evidence type="ECO:0000256" key="1">
    <source>
        <dbReference type="ARBA" id="ARBA00007047"/>
    </source>
</evidence>
<dbReference type="Proteomes" id="UP000318509">
    <property type="component" value="Unassembled WGS sequence"/>
</dbReference>
<dbReference type="Gene3D" id="3.40.1080.10">
    <property type="entry name" value="Glutaconate Coenzyme A-transferase"/>
    <property type="match status" value="1"/>
</dbReference>
<dbReference type="AlphaFoldDB" id="A0A537JY13"/>
<proteinExistence type="inferred from homology"/>
<dbReference type="Pfam" id="PF01144">
    <property type="entry name" value="CoA_trans"/>
    <property type="match status" value="1"/>
</dbReference>
<dbReference type="PANTHER" id="PTHR43293">
    <property type="entry name" value="ACETATE COA-TRANSFERASE YDIF"/>
    <property type="match status" value="1"/>
</dbReference>
<gene>
    <name evidence="2" type="ORF">E6H00_12800</name>
</gene>
<evidence type="ECO:0000313" key="2">
    <source>
        <dbReference type="EMBL" id="TMI88428.1"/>
    </source>
</evidence>
<evidence type="ECO:0000313" key="3">
    <source>
        <dbReference type="Proteomes" id="UP000318509"/>
    </source>
</evidence>
<dbReference type="SMART" id="SM00882">
    <property type="entry name" value="CoA_trans"/>
    <property type="match status" value="1"/>
</dbReference>
<name>A0A537JY13_9BACT</name>